<dbReference type="EMBL" id="NFLB01000006">
    <property type="protein sequence ID" value="OUQ05340.1"/>
    <property type="molecule type" value="Genomic_DNA"/>
</dbReference>
<dbReference type="Proteomes" id="UP000196258">
    <property type="component" value="Unassembled WGS sequence"/>
</dbReference>
<accession>A0A1Y4QJP8</accession>
<organism evidence="2 3">
    <name type="scientific">Thomasclavelia spiroformis</name>
    <dbReference type="NCBI Taxonomy" id="29348"/>
    <lineage>
        <taxon>Bacteria</taxon>
        <taxon>Bacillati</taxon>
        <taxon>Bacillota</taxon>
        <taxon>Erysipelotrichia</taxon>
        <taxon>Erysipelotrichales</taxon>
        <taxon>Coprobacillaceae</taxon>
        <taxon>Thomasclavelia</taxon>
    </lineage>
</organism>
<dbReference type="RefSeq" id="WP_087256274.1">
    <property type="nucleotide sequence ID" value="NZ_CAMMFM010000005.1"/>
</dbReference>
<dbReference type="InterPro" id="IPR011010">
    <property type="entry name" value="DNA_brk_join_enz"/>
</dbReference>
<evidence type="ECO:0000256" key="1">
    <source>
        <dbReference type="ARBA" id="ARBA00023125"/>
    </source>
</evidence>
<keyword evidence="1" id="KW-0238">DNA-binding</keyword>
<dbReference type="GO" id="GO:0003677">
    <property type="term" value="F:DNA binding"/>
    <property type="evidence" value="ECO:0007669"/>
    <property type="project" value="UniProtKB-KW"/>
</dbReference>
<name>A0A1Y4QJP8_9FIRM</name>
<evidence type="ECO:0000313" key="3">
    <source>
        <dbReference type="Proteomes" id="UP000196258"/>
    </source>
</evidence>
<protein>
    <recommendedName>
        <fullName evidence="4">Core-binding (CB) domain-containing protein</fullName>
    </recommendedName>
</protein>
<gene>
    <name evidence="2" type="ORF">B5E91_06720</name>
</gene>
<reference evidence="3" key="1">
    <citation type="submission" date="2017-04" db="EMBL/GenBank/DDBJ databases">
        <title>Function of individual gut microbiota members based on whole genome sequencing of pure cultures obtained from chicken caecum.</title>
        <authorList>
            <person name="Medvecky M."/>
            <person name="Cejkova D."/>
            <person name="Polansky O."/>
            <person name="Karasova D."/>
            <person name="Kubasova T."/>
            <person name="Cizek A."/>
            <person name="Rychlik I."/>
        </authorList>
    </citation>
    <scope>NUCLEOTIDE SEQUENCE [LARGE SCALE GENOMIC DNA]</scope>
    <source>
        <strain evidence="3">An149</strain>
    </source>
</reference>
<comment type="caution">
    <text evidence="2">The sequence shown here is derived from an EMBL/GenBank/DDBJ whole genome shotgun (WGS) entry which is preliminary data.</text>
</comment>
<dbReference type="Gene3D" id="1.10.150.130">
    <property type="match status" value="1"/>
</dbReference>
<evidence type="ECO:0000313" key="2">
    <source>
        <dbReference type="EMBL" id="OUQ05340.1"/>
    </source>
</evidence>
<proteinExistence type="predicted"/>
<dbReference type="AlphaFoldDB" id="A0A1Y4QJP8"/>
<evidence type="ECO:0008006" key="4">
    <source>
        <dbReference type="Google" id="ProtNLM"/>
    </source>
</evidence>
<dbReference type="InterPro" id="IPR010998">
    <property type="entry name" value="Integrase_recombinase_N"/>
</dbReference>
<sequence>MRVKDIRPNHLESTIKNAQVGDATKSRMKSMYNLMFRYALKYDIIDKNYAELCNSVKVERNNVRVPFISEEVQMILDRVDDIPFADMVLFAIYSGFRLIEELKNEMAKIIF</sequence>
<dbReference type="SUPFAM" id="SSF56349">
    <property type="entry name" value="DNA breaking-rejoining enzymes"/>
    <property type="match status" value="1"/>
</dbReference>